<accession>A0A917A5W1</accession>
<evidence type="ECO:0000313" key="2">
    <source>
        <dbReference type="Proteomes" id="UP000612855"/>
    </source>
</evidence>
<dbReference type="RefSeq" id="WP_188477259.1">
    <property type="nucleotide sequence ID" value="NZ_BMFJ01000001.1"/>
</dbReference>
<sequence>MAELNELPAIEPADVTDDDFLLIYDNSAASTPARRATRAQVLQGVAREGGNHNFSTSEINDLTVSTATLVSAKITTELSFDEAGKIQKVYRATADLTTVGTADGAGENLTATVTGIVAGDYLAVSFAELLPDGLTWQAWISAADTVTIRFFNMSGGAIGSDTYTIKILAFRSV</sequence>
<name>A0A917A5W1_9RHOB</name>
<gene>
    <name evidence="1" type="ORF">GCM10011360_17420</name>
</gene>
<dbReference type="Proteomes" id="UP000612855">
    <property type="component" value="Unassembled WGS sequence"/>
</dbReference>
<dbReference type="EMBL" id="BMFJ01000001">
    <property type="protein sequence ID" value="GGE29878.1"/>
    <property type="molecule type" value="Genomic_DNA"/>
</dbReference>
<evidence type="ECO:0000313" key="1">
    <source>
        <dbReference type="EMBL" id="GGE29878.1"/>
    </source>
</evidence>
<keyword evidence="2" id="KW-1185">Reference proteome</keyword>
<proteinExistence type="predicted"/>
<dbReference type="AlphaFoldDB" id="A0A917A5W1"/>
<reference evidence="2" key="1">
    <citation type="journal article" date="2019" name="Int. J. Syst. Evol. Microbiol.">
        <title>The Global Catalogue of Microorganisms (GCM) 10K type strain sequencing project: providing services to taxonomists for standard genome sequencing and annotation.</title>
        <authorList>
            <consortium name="The Broad Institute Genomics Platform"/>
            <consortium name="The Broad Institute Genome Sequencing Center for Infectious Disease"/>
            <person name="Wu L."/>
            <person name="Ma J."/>
        </authorList>
    </citation>
    <scope>NUCLEOTIDE SEQUENCE [LARGE SCALE GENOMIC DNA]</scope>
    <source>
        <strain evidence="2">CGMCC 1.12664</strain>
    </source>
</reference>
<comment type="caution">
    <text evidence="1">The sequence shown here is derived from an EMBL/GenBank/DDBJ whole genome shotgun (WGS) entry which is preliminary data.</text>
</comment>
<protein>
    <submittedName>
        <fullName evidence="1">Uncharacterized protein</fullName>
    </submittedName>
</protein>
<organism evidence="1 2">
    <name type="scientific">Primorskyibacter flagellatus</name>
    <dbReference type="NCBI Taxonomy" id="1387277"/>
    <lineage>
        <taxon>Bacteria</taxon>
        <taxon>Pseudomonadati</taxon>
        <taxon>Pseudomonadota</taxon>
        <taxon>Alphaproteobacteria</taxon>
        <taxon>Rhodobacterales</taxon>
        <taxon>Roseobacteraceae</taxon>
        <taxon>Primorskyibacter</taxon>
    </lineage>
</organism>